<dbReference type="Proteomes" id="UP001302429">
    <property type="component" value="Chromosome"/>
</dbReference>
<dbReference type="InterPro" id="IPR011042">
    <property type="entry name" value="6-blade_b-propeller_TolB-like"/>
</dbReference>
<gene>
    <name evidence="2" type="ORF">RB602_04690</name>
</gene>
<reference evidence="2 3" key="1">
    <citation type="submission" date="2023-10" db="EMBL/GenBank/DDBJ databases">
        <title>Complete genome sequence of a Sphingomonadaceae bacterium.</title>
        <authorList>
            <person name="Yan C."/>
        </authorList>
    </citation>
    <scope>NUCLEOTIDE SEQUENCE [LARGE SCALE GENOMIC DNA]</scope>
    <source>
        <strain evidence="2 3">SCSIO 66989</strain>
    </source>
</reference>
<feature type="domain" description="SMP-30/Gluconolactonase/LRE-like region" evidence="1">
    <location>
        <begin position="10"/>
        <end position="285"/>
    </location>
</feature>
<evidence type="ECO:0000259" key="1">
    <source>
        <dbReference type="Pfam" id="PF08450"/>
    </source>
</evidence>
<keyword evidence="3" id="KW-1185">Reference proteome</keyword>
<accession>A0AA97F8U5</accession>
<dbReference type="PANTHER" id="PTHR47572">
    <property type="entry name" value="LIPOPROTEIN-RELATED"/>
    <property type="match status" value="1"/>
</dbReference>
<proteinExistence type="predicted"/>
<sequence>MEIIAEGLRFPEGPVVMPDGSVIVVEIEAGQITRIAPDGTKSTVAETGGGPNGAAVGPDGKLYICNNGGFHYVNGGTDEAPFLVPHGQAENYSGGRIERVDIATGEVEILYKDGDFGCVLRGPNDIVFDDAGGFWFTDHGKTRPRERDVTGVFYAKADGSLLKEVIFPSENPNGIGLSPDGKRLYVAETYTCKLWAYNIAAPGEIAFDEGLLGPQGEFLYSPAGYKYFDSLGVEANGNICVATIGECGISVISPEGELVEFVPTVDPFTTNIAFGGEDMQAAYICLSATGQLLKMDWKRPGLKLNY</sequence>
<organism evidence="2 3">
    <name type="scientific">Alterisphingorhabdus coralli</name>
    <dbReference type="NCBI Taxonomy" id="3071408"/>
    <lineage>
        <taxon>Bacteria</taxon>
        <taxon>Pseudomonadati</taxon>
        <taxon>Pseudomonadota</taxon>
        <taxon>Alphaproteobacteria</taxon>
        <taxon>Sphingomonadales</taxon>
        <taxon>Sphingomonadaceae</taxon>
        <taxon>Alterisphingorhabdus (ex Yan et al. 2024)</taxon>
    </lineage>
</organism>
<dbReference type="RefSeq" id="WP_317083420.1">
    <property type="nucleotide sequence ID" value="NZ_CP136594.1"/>
</dbReference>
<protein>
    <submittedName>
        <fullName evidence="2">SMP-30/gluconolactonase/LRE family protein</fullName>
    </submittedName>
</protein>
<dbReference type="EMBL" id="CP136594">
    <property type="protein sequence ID" value="WOE76021.1"/>
    <property type="molecule type" value="Genomic_DNA"/>
</dbReference>
<dbReference type="PANTHER" id="PTHR47572:SF5">
    <property type="entry name" value="BLR2277 PROTEIN"/>
    <property type="match status" value="1"/>
</dbReference>
<evidence type="ECO:0000313" key="3">
    <source>
        <dbReference type="Proteomes" id="UP001302429"/>
    </source>
</evidence>
<dbReference type="InterPro" id="IPR051262">
    <property type="entry name" value="SMP-30/CGR1_Lactonase"/>
</dbReference>
<dbReference type="Gene3D" id="2.120.10.30">
    <property type="entry name" value="TolB, C-terminal domain"/>
    <property type="match status" value="1"/>
</dbReference>
<dbReference type="KEGG" id="acoa:RB602_04690"/>
<dbReference type="InterPro" id="IPR013658">
    <property type="entry name" value="SGL"/>
</dbReference>
<name>A0AA97F8U5_9SPHN</name>
<dbReference type="SUPFAM" id="SSF63829">
    <property type="entry name" value="Calcium-dependent phosphotriesterase"/>
    <property type="match status" value="1"/>
</dbReference>
<evidence type="ECO:0000313" key="2">
    <source>
        <dbReference type="EMBL" id="WOE76021.1"/>
    </source>
</evidence>
<dbReference type="AlphaFoldDB" id="A0AA97F8U5"/>
<dbReference type="Pfam" id="PF08450">
    <property type="entry name" value="SGL"/>
    <property type="match status" value="1"/>
</dbReference>